<sequence length="313" mass="36835">MKENHKMSKKPYAEIVNFVDQDNSTQIQQLEKLYNYYSYMIDKLVDLPLQFVLFYCSSSNERLLSSKSLNISHNIRNRLKIYSIDNVSMRQLNLWKVFKDNQYLVNLAAWMTDCEYIFYSNLDFYPSFSFFYAIERKLLTPFSIFLFPSTTVSEIDQKQLKESKHIESSISFQNSTKIFTIENMVRTGLNGMFGSSKILLRAIDGFKDKFTFVMSIYSLKVPPIIKTFVGSQTLSTTYDIPLPYKSIEMQENLCKGAHFKKNNKTPHYLWGRSYEFIDSTRKSERYGHIAFNVIETTNNTNTIEIYTYFTDEI</sequence>
<evidence type="ECO:0000313" key="2">
    <source>
        <dbReference type="Proteomes" id="UP000001542"/>
    </source>
</evidence>
<dbReference type="AlphaFoldDB" id="A2G676"/>
<dbReference type="SMR" id="A2G676"/>
<dbReference type="VEuPathDB" id="TrichDB:TVAGG3_0626130"/>
<reference evidence="1" key="1">
    <citation type="submission" date="2006-10" db="EMBL/GenBank/DDBJ databases">
        <authorList>
            <person name="Amadeo P."/>
            <person name="Zhao Q."/>
            <person name="Wortman J."/>
            <person name="Fraser-Liggett C."/>
            <person name="Carlton J."/>
        </authorList>
    </citation>
    <scope>NUCLEOTIDE SEQUENCE</scope>
    <source>
        <strain evidence="1">G3</strain>
    </source>
</reference>
<evidence type="ECO:0000313" key="1">
    <source>
        <dbReference type="EMBL" id="EAX87343.1"/>
    </source>
</evidence>
<dbReference type="EMBL" id="DS114468">
    <property type="protein sequence ID" value="EAX87343.1"/>
    <property type="molecule type" value="Genomic_DNA"/>
</dbReference>
<gene>
    <name evidence="1" type="ORF">TVAG_454870</name>
</gene>
<accession>A2G676</accession>
<dbReference type="VEuPathDB" id="TrichDB:TVAG_454870"/>
<keyword evidence="2" id="KW-1185">Reference proteome</keyword>
<dbReference type="KEGG" id="tva:75663779"/>
<dbReference type="Proteomes" id="UP000001542">
    <property type="component" value="Unassembled WGS sequence"/>
</dbReference>
<name>A2G676_TRIV3</name>
<reference evidence="1" key="2">
    <citation type="journal article" date="2007" name="Science">
        <title>Draft genome sequence of the sexually transmitted pathogen Trichomonas vaginalis.</title>
        <authorList>
            <person name="Carlton J.M."/>
            <person name="Hirt R.P."/>
            <person name="Silva J.C."/>
            <person name="Delcher A.L."/>
            <person name="Schatz M."/>
            <person name="Zhao Q."/>
            <person name="Wortman J.R."/>
            <person name="Bidwell S.L."/>
            <person name="Alsmark U.C.M."/>
            <person name="Besteiro S."/>
            <person name="Sicheritz-Ponten T."/>
            <person name="Noel C.J."/>
            <person name="Dacks J.B."/>
            <person name="Foster P.G."/>
            <person name="Simillion C."/>
            <person name="Van de Peer Y."/>
            <person name="Miranda-Saavedra D."/>
            <person name="Barton G.J."/>
            <person name="Westrop G.D."/>
            <person name="Mueller S."/>
            <person name="Dessi D."/>
            <person name="Fiori P.L."/>
            <person name="Ren Q."/>
            <person name="Paulsen I."/>
            <person name="Zhang H."/>
            <person name="Bastida-Corcuera F.D."/>
            <person name="Simoes-Barbosa A."/>
            <person name="Brown M.T."/>
            <person name="Hayes R.D."/>
            <person name="Mukherjee M."/>
            <person name="Okumura C.Y."/>
            <person name="Schneider R."/>
            <person name="Smith A.J."/>
            <person name="Vanacova S."/>
            <person name="Villalvazo M."/>
            <person name="Haas B.J."/>
            <person name="Pertea M."/>
            <person name="Feldblyum T.V."/>
            <person name="Utterback T.R."/>
            <person name="Shu C.L."/>
            <person name="Osoegawa K."/>
            <person name="de Jong P.J."/>
            <person name="Hrdy I."/>
            <person name="Horvathova L."/>
            <person name="Zubacova Z."/>
            <person name="Dolezal P."/>
            <person name="Malik S.B."/>
            <person name="Logsdon J.M. Jr."/>
            <person name="Henze K."/>
            <person name="Gupta A."/>
            <person name="Wang C.C."/>
            <person name="Dunne R.L."/>
            <person name="Upcroft J.A."/>
            <person name="Upcroft P."/>
            <person name="White O."/>
            <person name="Salzberg S.L."/>
            <person name="Tang P."/>
            <person name="Chiu C.-H."/>
            <person name="Lee Y.-S."/>
            <person name="Embley T.M."/>
            <person name="Coombs G.H."/>
            <person name="Mottram J.C."/>
            <person name="Tachezy J."/>
            <person name="Fraser-Liggett C.M."/>
            <person name="Johnson P.J."/>
        </authorList>
    </citation>
    <scope>NUCLEOTIDE SEQUENCE [LARGE SCALE GENOMIC DNA]</scope>
    <source>
        <strain evidence="1">G3</strain>
    </source>
</reference>
<dbReference type="RefSeq" id="XP_001300273.1">
    <property type="nucleotide sequence ID" value="XM_001300272.1"/>
</dbReference>
<dbReference type="InParanoid" id="A2G676"/>
<protein>
    <submittedName>
        <fullName evidence="1">Uncharacterized protein</fullName>
    </submittedName>
</protein>
<proteinExistence type="predicted"/>
<organism evidence="1 2">
    <name type="scientific">Trichomonas vaginalis (strain ATCC PRA-98 / G3)</name>
    <dbReference type="NCBI Taxonomy" id="412133"/>
    <lineage>
        <taxon>Eukaryota</taxon>
        <taxon>Metamonada</taxon>
        <taxon>Parabasalia</taxon>
        <taxon>Trichomonadida</taxon>
        <taxon>Trichomonadidae</taxon>
        <taxon>Trichomonas</taxon>
    </lineage>
</organism>